<dbReference type="NCBIfam" id="NF001055">
    <property type="entry name" value="PRK00117.2-5"/>
    <property type="match status" value="1"/>
</dbReference>
<evidence type="ECO:0000256" key="5">
    <source>
        <dbReference type="HAMAP-Rule" id="MF_01114"/>
    </source>
</evidence>
<dbReference type="PANTHER" id="PTHR33602:SF1">
    <property type="entry name" value="REGULATORY PROTEIN RECX FAMILY PROTEIN"/>
    <property type="match status" value="1"/>
</dbReference>
<reference evidence="8 9" key="1">
    <citation type="journal article" date="2017" name="MBio">
        <title>Type VI secretion-mediated competition in the bee gut microbiome.</title>
        <authorList>
            <person name="Steele M.I."/>
            <person name="Kwong W.K."/>
            <person name="Powell J.E."/>
            <person name="Whiteley M."/>
            <person name="Moran N.A."/>
        </authorList>
    </citation>
    <scope>NUCLEOTIDE SEQUENCE [LARGE SCALE GENOMIC DNA]</scope>
    <source>
        <strain evidence="8 9">App2-2</strain>
    </source>
</reference>
<dbReference type="GO" id="GO:0006282">
    <property type="term" value="P:regulation of DNA repair"/>
    <property type="evidence" value="ECO:0007669"/>
    <property type="project" value="UniProtKB-UniRule"/>
</dbReference>
<dbReference type="InterPro" id="IPR036388">
    <property type="entry name" value="WH-like_DNA-bd_sf"/>
</dbReference>
<dbReference type="GO" id="GO:0005737">
    <property type="term" value="C:cytoplasm"/>
    <property type="evidence" value="ECO:0007669"/>
    <property type="project" value="UniProtKB-SubCell"/>
</dbReference>
<dbReference type="Pfam" id="PF02631">
    <property type="entry name" value="RecX_HTH2"/>
    <property type="match status" value="1"/>
</dbReference>
<evidence type="ECO:0000256" key="2">
    <source>
        <dbReference type="ARBA" id="ARBA00009695"/>
    </source>
</evidence>
<dbReference type="HAMAP" id="MF_01114">
    <property type="entry name" value="RecX"/>
    <property type="match status" value="1"/>
</dbReference>
<dbReference type="AlphaFoldDB" id="A0A2N9WSJ3"/>
<feature type="domain" description="RecX second three-helical" evidence="6">
    <location>
        <begin position="53"/>
        <end position="92"/>
    </location>
</feature>
<name>A0A2N9WSJ3_9NEIS</name>
<dbReference type="RefSeq" id="WP_100091502.1">
    <property type="nucleotide sequence ID" value="NZ_MDVB01000091.1"/>
</dbReference>
<comment type="caution">
    <text evidence="8">The sequence shown here is derived from an EMBL/GenBank/DDBJ whole genome shotgun (WGS) entry which is preliminary data.</text>
</comment>
<dbReference type="InterPro" id="IPR003783">
    <property type="entry name" value="Regulatory_RecX"/>
</dbReference>
<evidence type="ECO:0000256" key="3">
    <source>
        <dbReference type="ARBA" id="ARBA00018111"/>
    </source>
</evidence>
<keyword evidence="4 5" id="KW-0963">Cytoplasm</keyword>
<proteinExistence type="inferred from homology"/>
<dbReference type="Gene3D" id="1.10.10.10">
    <property type="entry name" value="Winged helix-like DNA-binding domain superfamily/Winged helix DNA-binding domain"/>
    <property type="match status" value="3"/>
</dbReference>
<comment type="similarity">
    <text evidence="2 5">Belongs to the RecX family.</text>
</comment>
<dbReference type="InterPro" id="IPR053925">
    <property type="entry name" value="RecX_HTH_3rd"/>
</dbReference>
<protein>
    <recommendedName>
        <fullName evidence="3 5">Regulatory protein RecX</fullName>
    </recommendedName>
</protein>
<feature type="domain" description="RecX third three-helical" evidence="7">
    <location>
        <begin position="96"/>
        <end position="141"/>
    </location>
</feature>
<dbReference type="Proteomes" id="UP000231293">
    <property type="component" value="Unassembled WGS sequence"/>
</dbReference>
<dbReference type="PANTHER" id="PTHR33602">
    <property type="entry name" value="REGULATORY PROTEIN RECX FAMILY PROTEIN"/>
    <property type="match status" value="1"/>
</dbReference>
<dbReference type="Pfam" id="PF21981">
    <property type="entry name" value="RecX_HTH3"/>
    <property type="match status" value="1"/>
</dbReference>
<evidence type="ECO:0000256" key="1">
    <source>
        <dbReference type="ARBA" id="ARBA00004496"/>
    </source>
</evidence>
<evidence type="ECO:0000313" key="9">
    <source>
        <dbReference type="Proteomes" id="UP000231293"/>
    </source>
</evidence>
<organism evidence="8 9">
    <name type="scientific">Snodgrassella alvi</name>
    <dbReference type="NCBI Taxonomy" id="1196083"/>
    <lineage>
        <taxon>Bacteria</taxon>
        <taxon>Pseudomonadati</taxon>
        <taxon>Pseudomonadota</taxon>
        <taxon>Betaproteobacteria</taxon>
        <taxon>Neisseriales</taxon>
        <taxon>Neisseriaceae</taxon>
        <taxon>Snodgrassella</taxon>
    </lineage>
</organism>
<evidence type="ECO:0000313" key="8">
    <source>
        <dbReference type="EMBL" id="PIT13832.1"/>
    </source>
</evidence>
<dbReference type="EMBL" id="MDVB01000091">
    <property type="protein sequence ID" value="PIT13832.1"/>
    <property type="molecule type" value="Genomic_DNA"/>
</dbReference>
<dbReference type="InterPro" id="IPR053924">
    <property type="entry name" value="RecX_HTH_2nd"/>
</dbReference>
<evidence type="ECO:0000256" key="4">
    <source>
        <dbReference type="ARBA" id="ARBA00022490"/>
    </source>
</evidence>
<comment type="subcellular location">
    <subcellularLocation>
        <location evidence="1 5">Cytoplasm</location>
    </subcellularLocation>
</comment>
<evidence type="ECO:0000259" key="7">
    <source>
        <dbReference type="Pfam" id="PF21981"/>
    </source>
</evidence>
<comment type="function">
    <text evidence="5">Modulates RecA activity.</text>
</comment>
<evidence type="ECO:0000259" key="6">
    <source>
        <dbReference type="Pfam" id="PF02631"/>
    </source>
</evidence>
<sequence>MKQKISLRARAITILARQEISRAELARKLRPHVDEGDDLEALLDELEQRHWQSDARYAETYINSKSRMHGNLRLQQSLKQKGVDAELIADYLPDKDEQISNAVTVLQKKYRKPPADLKEKHKYMHFLAYRGFSMDIIHAAIEQAWADTALPDEDEYWQ</sequence>
<gene>
    <name evidence="5" type="primary">recX</name>
    <name evidence="8" type="ORF">BGI32_08485</name>
</gene>
<accession>A0A2N9WSJ3</accession>